<dbReference type="RefSeq" id="WP_345214045.1">
    <property type="nucleotide sequence ID" value="NZ_BAABFT010000024.1"/>
</dbReference>
<organism evidence="8 9">
    <name type="scientific">Mucilaginibacter gynuensis</name>
    <dbReference type="NCBI Taxonomy" id="1302236"/>
    <lineage>
        <taxon>Bacteria</taxon>
        <taxon>Pseudomonadati</taxon>
        <taxon>Bacteroidota</taxon>
        <taxon>Sphingobacteriia</taxon>
        <taxon>Sphingobacteriales</taxon>
        <taxon>Sphingobacteriaceae</taxon>
        <taxon>Mucilaginibacter</taxon>
    </lineage>
</organism>
<accession>A0ABP8HIZ9</accession>
<comment type="caution">
    <text evidence="8">The sequence shown here is derived from an EMBL/GenBank/DDBJ whole genome shotgun (WGS) entry which is preliminary data.</text>
</comment>
<gene>
    <name evidence="8" type="primary">mreC</name>
    <name evidence="8" type="ORF">GCM10023149_50880</name>
</gene>
<evidence type="ECO:0000259" key="7">
    <source>
        <dbReference type="Pfam" id="PF04085"/>
    </source>
</evidence>
<dbReference type="NCBIfam" id="NF010532">
    <property type="entry name" value="PRK13922.9-3"/>
    <property type="match status" value="1"/>
</dbReference>
<keyword evidence="6" id="KW-0812">Transmembrane</keyword>
<evidence type="ECO:0000256" key="5">
    <source>
        <dbReference type="PIRNR" id="PIRNR038471"/>
    </source>
</evidence>
<dbReference type="EMBL" id="BAABFT010000024">
    <property type="protein sequence ID" value="GAA4339880.1"/>
    <property type="molecule type" value="Genomic_DNA"/>
</dbReference>
<dbReference type="PANTHER" id="PTHR34138">
    <property type="entry name" value="CELL SHAPE-DETERMINING PROTEIN MREC"/>
    <property type="match status" value="1"/>
</dbReference>
<comment type="similarity">
    <text evidence="1 5">Belongs to the MreC family.</text>
</comment>
<keyword evidence="3 5" id="KW-0133">Cell shape</keyword>
<dbReference type="InterPro" id="IPR042177">
    <property type="entry name" value="Cell/Rod_1"/>
</dbReference>
<protein>
    <recommendedName>
        <fullName evidence="2 5">Cell shape-determining protein MreC</fullName>
    </recommendedName>
    <alternativeName>
        <fullName evidence="4 5">Cell shape protein MreC</fullName>
    </alternativeName>
</protein>
<dbReference type="InterPro" id="IPR007221">
    <property type="entry name" value="MreC"/>
</dbReference>
<reference evidence="9" key="1">
    <citation type="journal article" date="2019" name="Int. J. Syst. Evol. Microbiol.">
        <title>The Global Catalogue of Microorganisms (GCM) 10K type strain sequencing project: providing services to taxonomists for standard genome sequencing and annotation.</title>
        <authorList>
            <consortium name="The Broad Institute Genomics Platform"/>
            <consortium name="The Broad Institute Genome Sequencing Center for Infectious Disease"/>
            <person name="Wu L."/>
            <person name="Ma J."/>
        </authorList>
    </citation>
    <scope>NUCLEOTIDE SEQUENCE [LARGE SCALE GENOMIC DNA]</scope>
    <source>
        <strain evidence="9">JCM 17705</strain>
    </source>
</reference>
<sequence length="279" mass="31536">MRNLLIFITKYSAFFLFLIFEVISLVIFINYNGFQKASFINTSNEVVGNLYNRVNDFYDYLSLKQINDNLAQENAKLRSQLRASYYIDSVSKHSVNDTVYKQQYSYIDARVINNSTNKRLNYLTLNKGAKEGIAKGMGVICATGVVGVVVKTSDHFATVRSLLHKDSRISAMLASSREGGTFTWNDDLNPFMGILSEVSNNAQPHLGDWVVTSQYSLFPMGIHLGRVSNLHAKAGGFFLNMEVRMAVDFSKLEYVYVVDNKLAQEQIGLEAQQKQEKDE</sequence>
<dbReference type="Gene3D" id="2.40.10.350">
    <property type="entry name" value="Rod shape-determining protein MreC, domain 2"/>
    <property type="match status" value="1"/>
</dbReference>
<name>A0ABP8HIZ9_9SPHI</name>
<feature type="domain" description="Rod shape-determining protein MreC beta-barrel core" evidence="7">
    <location>
        <begin position="111"/>
        <end position="258"/>
    </location>
</feature>
<evidence type="ECO:0000256" key="1">
    <source>
        <dbReference type="ARBA" id="ARBA00009369"/>
    </source>
</evidence>
<keyword evidence="9" id="KW-1185">Reference proteome</keyword>
<dbReference type="PANTHER" id="PTHR34138:SF1">
    <property type="entry name" value="CELL SHAPE-DETERMINING PROTEIN MREC"/>
    <property type="match status" value="1"/>
</dbReference>
<evidence type="ECO:0000256" key="2">
    <source>
        <dbReference type="ARBA" id="ARBA00013855"/>
    </source>
</evidence>
<evidence type="ECO:0000256" key="4">
    <source>
        <dbReference type="ARBA" id="ARBA00032089"/>
    </source>
</evidence>
<dbReference type="Proteomes" id="UP001500582">
    <property type="component" value="Unassembled WGS sequence"/>
</dbReference>
<evidence type="ECO:0000256" key="3">
    <source>
        <dbReference type="ARBA" id="ARBA00022960"/>
    </source>
</evidence>
<keyword evidence="6" id="KW-0472">Membrane</keyword>
<dbReference type="Pfam" id="PF04085">
    <property type="entry name" value="MreC"/>
    <property type="match status" value="1"/>
</dbReference>
<comment type="function">
    <text evidence="5">Involved in formation and maintenance of cell shape.</text>
</comment>
<evidence type="ECO:0000313" key="9">
    <source>
        <dbReference type="Proteomes" id="UP001500582"/>
    </source>
</evidence>
<dbReference type="InterPro" id="IPR055342">
    <property type="entry name" value="MreC_beta-barrel_core"/>
</dbReference>
<evidence type="ECO:0000313" key="8">
    <source>
        <dbReference type="EMBL" id="GAA4339880.1"/>
    </source>
</evidence>
<evidence type="ECO:0000256" key="6">
    <source>
        <dbReference type="SAM" id="Phobius"/>
    </source>
</evidence>
<dbReference type="Gene3D" id="2.40.10.340">
    <property type="entry name" value="Rod shape-determining protein MreC, domain 1"/>
    <property type="match status" value="1"/>
</dbReference>
<dbReference type="InterPro" id="IPR042175">
    <property type="entry name" value="Cell/Rod_MreC_2"/>
</dbReference>
<dbReference type="PIRSF" id="PIRSF038471">
    <property type="entry name" value="MreC"/>
    <property type="match status" value="1"/>
</dbReference>
<feature type="transmembrane region" description="Helical" evidence="6">
    <location>
        <begin position="12"/>
        <end position="31"/>
    </location>
</feature>
<proteinExistence type="inferred from homology"/>
<keyword evidence="6" id="KW-1133">Transmembrane helix</keyword>